<dbReference type="AlphaFoldDB" id="A0A832I3U6"/>
<comment type="caution">
    <text evidence="1">The sequence shown here is derived from an EMBL/GenBank/DDBJ whole genome shotgun (WGS) entry which is preliminary data.</text>
</comment>
<evidence type="ECO:0000313" key="1">
    <source>
        <dbReference type="EMBL" id="HGZ42093.1"/>
    </source>
</evidence>
<protein>
    <submittedName>
        <fullName evidence="1">Uncharacterized protein</fullName>
    </submittedName>
</protein>
<sequence>MTVALLLPAIPVPARAEAPAVLFRPALADPRESVVHFRVVSFTQDFRYGTDVLDSTSRGGWDRGVRGVSFDVGGGRMFRLPAWTRAFGRRGPWRAYQLHASALASTNLDRVGDQLVTVADYQFGGGLEVLWTGDGDAAGSAGFARPALSTRTAILHRSSHVGDEYVSQLAFASNLRDDGAPRTALTAAPVRSTAVSYEVLHHLFALEWAPTGGAASVRAYAGGEIKVGISHRKPWRFKSPSGQLGIEWRSAGNLSDPGPDPVTSAINRALGRDALGMAWFGAVDLRLARPFNFAGCDNPNGCDEAWIPTLWTRCLDGREFRAWAGTWRGLVGVTLYSPAARRAARGGRAVAPEAALTLEWSRGYSWHGPFLDSRRRTHPRWYVVPGVTLSF</sequence>
<proteinExistence type="predicted"/>
<name>A0A832I3U6_UNCEI</name>
<accession>A0A832I3U6</accession>
<organism evidence="1">
    <name type="scientific">Eiseniibacteriota bacterium</name>
    <dbReference type="NCBI Taxonomy" id="2212470"/>
    <lineage>
        <taxon>Bacteria</taxon>
        <taxon>Candidatus Eiseniibacteriota</taxon>
    </lineage>
</organism>
<reference evidence="1" key="1">
    <citation type="journal article" date="2020" name="mSystems">
        <title>Genome- and Community-Level Interaction Insights into Carbon Utilization and Element Cycling Functions of Hydrothermarchaeota in Hydrothermal Sediment.</title>
        <authorList>
            <person name="Zhou Z."/>
            <person name="Liu Y."/>
            <person name="Xu W."/>
            <person name="Pan J."/>
            <person name="Luo Z.H."/>
            <person name="Li M."/>
        </authorList>
    </citation>
    <scope>NUCLEOTIDE SEQUENCE [LARGE SCALE GENOMIC DNA]</scope>
    <source>
        <strain evidence="1">SpSt-381</strain>
    </source>
</reference>
<dbReference type="EMBL" id="DSQF01000002">
    <property type="protein sequence ID" value="HGZ42093.1"/>
    <property type="molecule type" value="Genomic_DNA"/>
</dbReference>
<gene>
    <name evidence="1" type="ORF">ENR23_01480</name>
</gene>